<dbReference type="AlphaFoldDB" id="A0A6P8I0J0"/>
<feature type="binding site" evidence="1">
    <location>
        <position position="150"/>
    </location>
    <ligand>
        <name>Zn(2+)</name>
        <dbReference type="ChEBI" id="CHEBI:29105"/>
        <note>catalytic</note>
    </ligand>
</feature>
<feature type="binding site" evidence="1">
    <location>
        <position position="146"/>
    </location>
    <ligand>
        <name>Zn(2+)</name>
        <dbReference type="ChEBI" id="CHEBI:29105"/>
        <note>catalytic</note>
    </ligand>
</feature>
<organism evidence="5 6">
    <name type="scientific">Actinia tenebrosa</name>
    <name type="common">Australian red waratah sea anemone</name>
    <dbReference type="NCBI Taxonomy" id="6105"/>
    <lineage>
        <taxon>Eukaryota</taxon>
        <taxon>Metazoa</taxon>
        <taxon>Cnidaria</taxon>
        <taxon>Anthozoa</taxon>
        <taxon>Hexacorallia</taxon>
        <taxon>Actiniaria</taxon>
        <taxon>Actiniidae</taxon>
        <taxon>Actinia</taxon>
    </lineage>
</organism>
<dbReference type="SMART" id="SM00235">
    <property type="entry name" value="ZnMc"/>
    <property type="match status" value="1"/>
</dbReference>
<keyword evidence="1 2" id="KW-0645">Protease</keyword>
<evidence type="ECO:0000313" key="6">
    <source>
        <dbReference type="RefSeq" id="XP_031561243.1"/>
    </source>
</evidence>
<evidence type="ECO:0000256" key="1">
    <source>
        <dbReference type="PROSITE-ProRule" id="PRU01211"/>
    </source>
</evidence>
<comment type="caution">
    <text evidence="1">Lacks conserved residue(s) required for the propagation of feature annotation.</text>
</comment>
<proteinExistence type="predicted"/>
<dbReference type="SUPFAM" id="SSF55486">
    <property type="entry name" value="Metalloproteases ('zincins'), catalytic domain"/>
    <property type="match status" value="1"/>
</dbReference>
<feature type="compositionally biased region" description="Basic and acidic residues" evidence="3">
    <location>
        <begin position="247"/>
        <end position="259"/>
    </location>
</feature>
<evidence type="ECO:0000256" key="2">
    <source>
        <dbReference type="RuleBase" id="RU361183"/>
    </source>
</evidence>
<gene>
    <name evidence="6" type="primary">LOC116297204</name>
</gene>
<keyword evidence="2" id="KW-0732">Signal</keyword>
<dbReference type="Proteomes" id="UP000515163">
    <property type="component" value="Unplaced"/>
</dbReference>
<protein>
    <recommendedName>
        <fullName evidence="2">Metalloendopeptidase</fullName>
        <ecNumber evidence="2">3.4.24.-</ecNumber>
    </recommendedName>
</protein>
<feature type="region of interest" description="Disordered" evidence="3">
    <location>
        <begin position="247"/>
        <end position="287"/>
    </location>
</feature>
<dbReference type="GO" id="GO:0008270">
    <property type="term" value="F:zinc ion binding"/>
    <property type="evidence" value="ECO:0007669"/>
    <property type="project" value="UniProtKB-UniRule"/>
</dbReference>
<dbReference type="CDD" id="cd04280">
    <property type="entry name" value="ZnMc_astacin_like"/>
    <property type="match status" value="1"/>
</dbReference>
<keyword evidence="1 2" id="KW-0482">Metalloprotease</keyword>
<name>A0A6P8I0J0_ACTTE</name>
<sequence>MKFLIPLVVLAAVLCFIEAKPIEDGLQLVDGDMLLTKEQKEIFEQRQNGRVRRAALKDRYLWPNGVIFYTFGPSLDRAGRNLAQEAMNHWSSQTCLKFRRRNKENAYIKFQYDGKCRAQVGFTGNAGQKVSLGSAANPCSRGSAIHELGHAIGFFHEHSRPDRDNHVRINFNNIRKGAERNFRKDDGFFVDSRGHDYDYGSIMHYSRYQGNNKANAVVMQPIRGNVEIGQRDGLSEGDIAQTNDMYKCDAQGDSHLKPVEDDEEDEDDEGVKPTPNPNGPKPGEVEE</sequence>
<keyword evidence="1 2" id="KW-0862">Zinc</keyword>
<dbReference type="PRINTS" id="PR00480">
    <property type="entry name" value="ASTACIN"/>
</dbReference>
<feature type="compositionally biased region" description="Acidic residues" evidence="3">
    <location>
        <begin position="260"/>
        <end position="269"/>
    </location>
</feature>
<dbReference type="InterPro" id="IPR024079">
    <property type="entry name" value="MetalloPept_cat_dom_sf"/>
</dbReference>
<dbReference type="Pfam" id="PF01400">
    <property type="entry name" value="Astacin"/>
    <property type="match status" value="1"/>
</dbReference>
<keyword evidence="1 2" id="KW-0378">Hydrolase</keyword>
<dbReference type="InterPro" id="IPR001506">
    <property type="entry name" value="Peptidase_M12A"/>
</dbReference>
<dbReference type="RefSeq" id="XP_031561243.1">
    <property type="nucleotide sequence ID" value="XM_031705383.1"/>
</dbReference>
<dbReference type="PANTHER" id="PTHR10127">
    <property type="entry name" value="DISCOIDIN, CUB, EGF, LAMININ , AND ZINC METALLOPROTEASE DOMAIN CONTAINING"/>
    <property type="match status" value="1"/>
</dbReference>
<dbReference type="PANTHER" id="PTHR10127:SF861">
    <property type="entry name" value="DORSAL-VENTRAL PATTERNING PROTEIN TOLLOID-RELATED"/>
    <property type="match status" value="1"/>
</dbReference>
<dbReference type="GO" id="GO:0004222">
    <property type="term" value="F:metalloendopeptidase activity"/>
    <property type="evidence" value="ECO:0007669"/>
    <property type="project" value="UniProtKB-UniRule"/>
</dbReference>
<dbReference type="GeneID" id="116297204"/>
<dbReference type="PROSITE" id="PS51864">
    <property type="entry name" value="ASTACIN"/>
    <property type="match status" value="1"/>
</dbReference>
<evidence type="ECO:0000259" key="4">
    <source>
        <dbReference type="PROSITE" id="PS51864"/>
    </source>
</evidence>
<feature type="active site" evidence="1">
    <location>
        <position position="147"/>
    </location>
</feature>
<dbReference type="GO" id="GO:0006508">
    <property type="term" value="P:proteolysis"/>
    <property type="evidence" value="ECO:0007669"/>
    <property type="project" value="UniProtKB-KW"/>
</dbReference>
<evidence type="ECO:0000313" key="5">
    <source>
        <dbReference type="Proteomes" id="UP000515163"/>
    </source>
</evidence>
<feature type="binding site" evidence="1">
    <location>
        <position position="156"/>
    </location>
    <ligand>
        <name>Zn(2+)</name>
        <dbReference type="ChEBI" id="CHEBI:29105"/>
        <note>catalytic</note>
    </ligand>
</feature>
<reference evidence="6" key="1">
    <citation type="submission" date="2025-08" db="UniProtKB">
        <authorList>
            <consortium name="RefSeq"/>
        </authorList>
    </citation>
    <scope>IDENTIFICATION</scope>
    <source>
        <tissue evidence="6">Tentacle</tissue>
    </source>
</reference>
<dbReference type="KEGG" id="aten:116297204"/>
<dbReference type="EC" id="3.4.24.-" evidence="2"/>
<dbReference type="Gene3D" id="3.40.390.10">
    <property type="entry name" value="Collagenase (Catalytic Domain)"/>
    <property type="match status" value="1"/>
</dbReference>
<feature type="domain" description="Peptidase M12A" evidence="4">
    <location>
        <begin position="53"/>
        <end position="249"/>
    </location>
</feature>
<accession>A0A6P8I0J0</accession>
<dbReference type="InParanoid" id="A0A6P8I0J0"/>
<keyword evidence="1 2" id="KW-0479">Metal-binding</keyword>
<keyword evidence="5" id="KW-1185">Reference proteome</keyword>
<comment type="cofactor">
    <cofactor evidence="1 2">
        <name>Zn(2+)</name>
        <dbReference type="ChEBI" id="CHEBI:29105"/>
    </cofactor>
    <text evidence="1 2">Binds 1 zinc ion per subunit.</text>
</comment>
<dbReference type="InterPro" id="IPR034035">
    <property type="entry name" value="Astacin-like_dom"/>
</dbReference>
<feature type="signal peptide" evidence="2">
    <location>
        <begin position="1"/>
        <end position="19"/>
    </location>
</feature>
<feature type="chain" id="PRO_5028507274" description="Metalloendopeptidase" evidence="2">
    <location>
        <begin position="20"/>
        <end position="287"/>
    </location>
</feature>
<evidence type="ECO:0000256" key="3">
    <source>
        <dbReference type="SAM" id="MobiDB-lite"/>
    </source>
</evidence>
<dbReference type="InterPro" id="IPR006026">
    <property type="entry name" value="Peptidase_Metallo"/>
</dbReference>
<dbReference type="OrthoDB" id="291007at2759"/>